<feature type="compositionally biased region" description="Polar residues" evidence="18">
    <location>
        <begin position="1"/>
        <end position="13"/>
    </location>
</feature>
<dbReference type="EMBL" id="ASGP02000005">
    <property type="protein sequence ID" value="KAH9506907.1"/>
    <property type="molecule type" value="Genomic_DNA"/>
</dbReference>
<dbReference type="AlphaFoldDB" id="A0A922HV86"/>
<evidence type="ECO:0000256" key="10">
    <source>
        <dbReference type="ARBA" id="ARBA00022989"/>
    </source>
</evidence>
<dbReference type="EMBL" id="SDOV01000003">
    <property type="protein sequence ID" value="KAH7643387.1"/>
    <property type="molecule type" value="Genomic_DNA"/>
</dbReference>
<feature type="domain" description="SLC12A transporter C-terminal" evidence="21">
    <location>
        <begin position="853"/>
        <end position="1054"/>
    </location>
</feature>
<dbReference type="GO" id="GO:0005886">
    <property type="term" value="C:plasma membrane"/>
    <property type="evidence" value="ECO:0007669"/>
    <property type="project" value="UniProtKB-SubCell"/>
</dbReference>
<evidence type="ECO:0000256" key="4">
    <source>
        <dbReference type="ARBA" id="ARBA00022475"/>
    </source>
</evidence>
<keyword evidence="3" id="KW-0813">Transport</keyword>
<keyword evidence="9" id="KW-0630">Potassium</keyword>
<keyword evidence="25" id="KW-1185">Reference proteome</keyword>
<feature type="transmembrane region" description="Helical" evidence="19">
    <location>
        <begin position="390"/>
        <end position="411"/>
    </location>
</feature>
<keyword evidence="5" id="KW-0633">Potassium transport</keyword>
<dbReference type="FunFam" id="1.20.1740.10:FF:000022">
    <property type="entry name" value="Bumetanide-sensitive na-k-cl cotransport protein"/>
    <property type="match status" value="1"/>
</dbReference>
<reference evidence="23" key="2">
    <citation type="submission" date="2020-06" db="EMBL/GenBank/DDBJ databases">
        <authorList>
            <person name="Ji K."/>
            <person name="Li J."/>
        </authorList>
    </citation>
    <scope>NUCLEOTIDE SEQUENCE</scope>
    <source>
        <strain evidence="23">JKM2019</strain>
        <tissue evidence="23">Whole body</tissue>
    </source>
</reference>
<dbReference type="InterPro" id="IPR002443">
    <property type="entry name" value="SLC12A1/SLC12A2"/>
</dbReference>
<evidence type="ECO:0000256" key="3">
    <source>
        <dbReference type="ARBA" id="ARBA00022448"/>
    </source>
</evidence>
<feature type="compositionally biased region" description="Low complexity" evidence="18">
    <location>
        <begin position="68"/>
        <end position="80"/>
    </location>
</feature>
<dbReference type="GO" id="GO:0006884">
    <property type="term" value="P:cell volume homeostasis"/>
    <property type="evidence" value="ECO:0007669"/>
    <property type="project" value="TreeGrafter"/>
</dbReference>
<organism evidence="24 25">
    <name type="scientific">Dermatophagoides farinae</name>
    <name type="common">American house dust mite</name>
    <dbReference type="NCBI Taxonomy" id="6954"/>
    <lineage>
        <taxon>Eukaryota</taxon>
        <taxon>Metazoa</taxon>
        <taxon>Ecdysozoa</taxon>
        <taxon>Arthropoda</taxon>
        <taxon>Chelicerata</taxon>
        <taxon>Arachnida</taxon>
        <taxon>Acari</taxon>
        <taxon>Acariformes</taxon>
        <taxon>Sarcoptiformes</taxon>
        <taxon>Astigmata</taxon>
        <taxon>Psoroptidia</taxon>
        <taxon>Analgoidea</taxon>
        <taxon>Pyroglyphidae</taxon>
        <taxon>Dermatophagoidinae</taxon>
        <taxon>Dermatophagoides</taxon>
    </lineage>
</organism>
<keyword evidence="8" id="KW-0769">Symport</keyword>
<evidence type="ECO:0000256" key="16">
    <source>
        <dbReference type="ARBA" id="ARBA00023214"/>
    </source>
</evidence>
<evidence type="ECO:0000256" key="2">
    <source>
        <dbReference type="ARBA" id="ARBA00010593"/>
    </source>
</evidence>
<keyword evidence="6" id="KW-0597">Phosphoprotein</keyword>
<evidence type="ECO:0000256" key="14">
    <source>
        <dbReference type="ARBA" id="ARBA00023180"/>
    </source>
</evidence>
<reference evidence="24" key="1">
    <citation type="submission" date="2013-05" db="EMBL/GenBank/DDBJ databases">
        <authorList>
            <person name="Yim A.K.Y."/>
            <person name="Chan T.F."/>
            <person name="Ji K.M."/>
            <person name="Liu X.Y."/>
            <person name="Zhou J.W."/>
            <person name="Li R.Q."/>
            <person name="Yang K.Y."/>
            <person name="Li J."/>
            <person name="Li M."/>
            <person name="Law P.T.W."/>
            <person name="Wu Y.L."/>
            <person name="Cai Z.L."/>
            <person name="Qin H."/>
            <person name="Bao Y."/>
            <person name="Leung R.K.K."/>
            <person name="Ng P.K.S."/>
            <person name="Zou J."/>
            <person name="Zhong X.J."/>
            <person name="Ran P.X."/>
            <person name="Zhong N.S."/>
            <person name="Liu Z.G."/>
            <person name="Tsui S.K.W."/>
        </authorList>
    </citation>
    <scope>NUCLEOTIDE SEQUENCE</scope>
    <source>
        <strain evidence="24">Derf</strain>
        <tissue evidence="24">Whole organism</tissue>
    </source>
</reference>
<sequence>MSTKDQNVGTTNGEESRPLIVGGGQNPMALKSNLAKPRVEDNNGQPISSATSPPKQIAFRTASHTSPAAAAAAAANAENNRFQVDKVDDNDDNSEDSEDSYGEGLYGTSGAGYATKNLKSFRHYTREALPRADHYRNVESVHGFMARPTLDELHGTQATVSFDSNTGKIVIQKAAEEESKEKQAVKFGWIKGVLVRCLLNIWGVMLFLRLSWVAAQAGIVQGTIILMLASVVTLIATMSMSAICTNGEVKGGGTYYMISRSLGPEFGGSIGIIFSLANAVAVAMYTVGFAETVRDHIGQYGKIIFDGGLNDIRLISSVTTIILLGIVYIGTEWEAQTQVFLLFILLTAMSDFLIGSVLPPTDTQIARGYIGWSTSLIWENMFPAYRNETFFTVFSVYFPAATGILAGANISGDLKDPSYSIPLGTFLAIIITTISYVGFHFMVAANVVRDANGVVELVHHPGVKDVVQAIRNCSLAPDEICRYGSMNNFQIIELMSWFGPIIYAGIYAATLSSALASMVSAPKVFQALCNDKLFPGIAYFGKGFGRNNEPRRAYILTFFIGFGCCLMGELNAIAPIISNFFLAAYILINFSCFHASWSKSPGFRPSFKYYNKWIALFGSFLCLIVMFMTGWIAALLTFVIVLALHVWVQKRATDVNWGSSTQAQTHRSAVTSVYKLTMLPDHVKTYRPQILLLSGNPPTRSDFVDLAHLITKNAGLLICGHIVTTPISVRAQNALLHDGNLYLINRNMKAFFTLIQDASFSQGVRALIQSTGIGKLRPNIVMLGFKRDWIDCDRKEVVEYFKAIHAIFDYHFSIVIVHVPNRKQVTNGDVKPAVPAITDKNKDMAVVQMKDDAIPLDSFFLAKQKKGYIDVWWLYDDGGLTLLLPYIIRNQSQWKDCKLRVFALVNKKSELDAEQRNMAQLLSKFRIDYSDVILITDLLKPPEEYSKREFRRMIEKYIVEDSEERHDAGHKDGMTLTEADLVRFRDKTYRHIRLREILLNYSKDSRLIVITLPMPRKNSCPTVLYMAWLETLTKNMPPMMLMRGNQTDVLTFYS</sequence>
<keyword evidence="7 19" id="KW-0812">Transmembrane</keyword>
<dbReference type="Proteomes" id="UP000790347">
    <property type="component" value="Unassembled WGS sequence"/>
</dbReference>
<evidence type="ECO:0000256" key="9">
    <source>
        <dbReference type="ARBA" id="ARBA00022958"/>
    </source>
</evidence>
<feature type="transmembrane region" description="Helical" evidence="19">
    <location>
        <begin position="224"/>
        <end position="245"/>
    </location>
</feature>
<evidence type="ECO:0000256" key="18">
    <source>
        <dbReference type="SAM" id="MobiDB-lite"/>
    </source>
</evidence>
<feature type="domain" description="SLC12A transporter C-terminal" evidence="21">
    <location>
        <begin position="700"/>
        <end position="821"/>
    </location>
</feature>
<feature type="domain" description="Amino acid permease/ SLC12A" evidence="20">
    <location>
        <begin position="192"/>
        <end position="691"/>
    </location>
</feature>
<keyword evidence="11" id="KW-0915">Sodium</keyword>
<feature type="domain" description="Amino acid permease N-terminal" evidence="22">
    <location>
        <begin position="117"/>
        <end position="157"/>
    </location>
</feature>
<evidence type="ECO:0000256" key="17">
    <source>
        <dbReference type="ARBA" id="ARBA00048452"/>
    </source>
</evidence>
<dbReference type="PRINTS" id="PR01207">
    <property type="entry name" value="NAKCLTRNSPRT"/>
</dbReference>
<evidence type="ECO:0000256" key="1">
    <source>
        <dbReference type="ARBA" id="ARBA00004651"/>
    </source>
</evidence>
<evidence type="ECO:0000259" key="22">
    <source>
        <dbReference type="Pfam" id="PF08403"/>
    </source>
</evidence>
<feature type="transmembrane region" description="Helical" evidence="19">
    <location>
        <begin position="614"/>
        <end position="647"/>
    </location>
</feature>
<evidence type="ECO:0000256" key="13">
    <source>
        <dbReference type="ARBA" id="ARBA00023136"/>
    </source>
</evidence>
<protein>
    <submittedName>
        <fullName evidence="23">Sodium-potassium-chloride cotransporter-like protein</fullName>
    </submittedName>
</protein>
<evidence type="ECO:0000256" key="15">
    <source>
        <dbReference type="ARBA" id="ARBA00023201"/>
    </source>
</evidence>
<feature type="transmembrane region" description="Helical" evidence="19">
    <location>
        <begin position="193"/>
        <end position="212"/>
    </location>
</feature>
<evidence type="ECO:0000256" key="11">
    <source>
        <dbReference type="ARBA" id="ARBA00023053"/>
    </source>
</evidence>
<dbReference type="InterPro" id="IPR018491">
    <property type="entry name" value="SLC12_C"/>
</dbReference>
<keyword evidence="15" id="KW-0739">Sodium transport</keyword>
<evidence type="ECO:0000256" key="6">
    <source>
        <dbReference type="ARBA" id="ARBA00022553"/>
    </source>
</evidence>
<keyword evidence="14" id="KW-0325">Glycoprotein</keyword>
<dbReference type="OrthoDB" id="2020542at2759"/>
<feature type="transmembrane region" description="Helical" evidence="19">
    <location>
        <begin position="494"/>
        <end position="516"/>
    </location>
</feature>
<dbReference type="GO" id="GO:0055064">
    <property type="term" value="P:chloride ion homeostasis"/>
    <property type="evidence" value="ECO:0007669"/>
    <property type="project" value="TreeGrafter"/>
</dbReference>
<reference evidence="24" key="4">
    <citation type="journal article" date="2022" name="Res Sq">
        <title>Comparative Genomics Reveals Insights into the Divergent Evolution of Astigmatic Mites and Household Pest Adaptations.</title>
        <authorList>
            <person name="Xiong Q."/>
            <person name="Wan A.T.-Y."/>
            <person name="Liu X.-Y."/>
            <person name="Fung C.S.-H."/>
            <person name="Xiao X."/>
            <person name="Malainual N."/>
            <person name="Hou J."/>
            <person name="Wang L."/>
            <person name="Wang M."/>
            <person name="Yang K."/>
            <person name="Cui Y."/>
            <person name="Leung E."/>
            <person name="Nong W."/>
            <person name="Shin S.-K."/>
            <person name="Au S."/>
            <person name="Jeong K.Y."/>
            <person name="Chew F.T."/>
            <person name="Hui J."/>
            <person name="Leung T.F."/>
            <person name="Tungtrongchitr A."/>
            <person name="Zhong N."/>
            <person name="Liu Z."/>
            <person name="Tsui S."/>
        </authorList>
    </citation>
    <scope>NUCLEOTIDE SEQUENCE</scope>
    <source>
        <strain evidence="24">Derf</strain>
        <tissue evidence="24">Whole organism</tissue>
    </source>
</reference>
<keyword evidence="13 19" id="KW-0472">Membrane</keyword>
<feature type="region of interest" description="Disordered" evidence="18">
    <location>
        <begin position="1"/>
        <end position="106"/>
    </location>
</feature>
<gene>
    <name evidence="24" type="ORF">DERF_011615</name>
    <name evidence="23" type="ORF">HUG17_10078</name>
</gene>
<dbReference type="GO" id="GO:0055078">
    <property type="term" value="P:sodium ion homeostasis"/>
    <property type="evidence" value="ECO:0007669"/>
    <property type="project" value="TreeGrafter"/>
</dbReference>
<comment type="similarity">
    <text evidence="2">Belongs to the SLC12A transporter family.</text>
</comment>
<keyword evidence="16" id="KW-0868">Chloride</keyword>
<dbReference type="InterPro" id="IPR004841">
    <property type="entry name" value="AA-permease/SLC12A_dom"/>
</dbReference>
<dbReference type="Pfam" id="PF00324">
    <property type="entry name" value="AA_permease"/>
    <property type="match status" value="1"/>
</dbReference>
<feature type="transmembrane region" description="Helical" evidence="19">
    <location>
        <begin position="576"/>
        <end position="593"/>
    </location>
</feature>
<feature type="transmembrane region" description="Helical" evidence="19">
    <location>
        <begin position="339"/>
        <end position="358"/>
    </location>
</feature>
<evidence type="ECO:0000256" key="12">
    <source>
        <dbReference type="ARBA" id="ARBA00023065"/>
    </source>
</evidence>
<reference evidence="23" key="3">
    <citation type="journal article" date="2021" name="World Allergy Organ. J.">
        <title>Chromosome-level assembly of Dermatophagoides farinae genome and transcriptome reveals two novel allergens Der f 37 and Der f 39.</title>
        <authorList>
            <person name="Chen J."/>
            <person name="Cai Z."/>
            <person name="Fan D."/>
            <person name="Hu J."/>
            <person name="Hou Y."/>
            <person name="He Y."/>
            <person name="Zhang Z."/>
            <person name="Zhao Z."/>
            <person name="Gao P."/>
            <person name="Hu W."/>
            <person name="Sun J."/>
            <person name="Li J."/>
            <person name="Ji K."/>
        </authorList>
    </citation>
    <scope>NUCLEOTIDE SEQUENCE</scope>
    <source>
        <strain evidence="23">JKM2019</strain>
    </source>
</reference>
<dbReference type="NCBIfam" id="TIGR00930">
    <property type="entry name" value="2a30"/>
    <property type="match status" value="1"/>
</dbReference>
<comment type="caution">
    <text evidence="24">The sequence shown here is derived from an EMBL/GenBank/DDBJ whole genome shotgun (WGS) entry which is preliminary data.</text>
</comment>
<dbReference type="GO" id="GO:0055075">
    <property type="term" value="P:potassium ion homeostasis"/>
    <property type="evidence" value="ECO:0007669"/>
    <property type="project" value="TreeGrafter"/>
</dbReference>
<keyword evidence="12" id="KW-0406">Ion transport</keyword>
<evidence type="ECO:0000256" key="19">
    <source>
        <dbReference type="SAM" id="Phobius"/>
    </source>
</evidence>
<dbReference type="Pfam" id="PF03522">
    <property type="entry name" value="SLC12"/>
    <property type="match status" value="2"/>
</dbReference>
<accession>A0A922HV86</accession>
<dbReference type="PANTHER" id="PTHR11827">
    <property type="entry name" value="SOLUTE CARRIER FAMILY 12, CATION COTRANSPORTERS"/>
    <property type="match status" value="1"/>
</dbReference>
<feature type="transmembrane region" description="Helical" evidence="19">
    <location>
        <begin position="423"/>
        <end position="443"/>
    </location>
</feature>
<feature type="transmembrane region" description="Helical" evidence="19">
    <location>
        <begin position="312"/>
        <end position="330"/>
    </location>
</feature>
<feature type="compositionally biased region" description="Acidic residues" evidence="18">
    <location>
        <begin position="88"/>
        <end position="101"/>
    </location>
</feature>
<evidence type="ECO:0000313" key="23">
    <source>
        <dbReference type="EMBL" id="KAH7643387.1"/>
    </source>
</evidence>
<dbReference type="GO" id="GO:1990573">
    <property type="term" value="P:potassium ion import across plasma membrane"/>
    <property type="evidence" value="ECO:0007669"/>
    <property type="project" value="TreeGrafter"/>
</dbReference>
<dbReference type="GO" id="GO:0008511">
    <property type="term" value="F:sodium:potassium:chloride symporter activity"/>
    <property type="evidence" value="ECO:0007669"/>
    <property type="project" value="TreeGrafter"/>
</dbReference>
<evidence type="ECO:0000256" key="5">
    <source>
        <dbReference type="ARBA" id="ARBA00022538"/>
    </source>
</evidence>
<feature type="compositionally biased region" description="Polar residues" evidence="18">
    <location>
        <begin position="42"/>
        <end position="54"/>
    </location>
</feature>
<comment type="subcellular location">
    <subcellularLocation>
        <location evidence="1">Cell membrane</location>
        <topology evidence="1">Multi-pass membrane protein</topology>
    </subcellularLocation>
</comment>
<dbReference type="InterPro" id="IPR013612">
    <property type="entry name" value="AA_permease_N"/>
</dbReference>
<feature type="transmembrane region" description="Helical" evidence="19">
    <location>
        <begin position="266"/>
        <end position="287"/>
    </location>
</feature>
<evidence type="ECO:0000313" key="25">
    <source>
        <dbReference type="Proteomes" id="UP000790347"/>
    </source>
</evidence>
<feature type="transmembrane region" description="Helical" evidence="19">
    <location>
        <begin position="553"/>
        <end position="570"/>
    </location>
</feature>
<dbReference type="PANTHER" id="PTHR11827:SF103">
    <property type="entry name" value="SODIUM CHLORIDE COTRANSPORTER 69, ISOFORM E"/>
    <property type="match status" value="1"/>
</dbReference>
<keyword evidence="4" id="KW-1003">Cell membrane</keyword>
<evidence type="ECO:0000256" key="7">
    <source>
        <dbReference type="ARBA" id="ARBA00022692"/>
    </source>
</evidence>
<proteinExistence type="inferred from homology"/>
<name>A0A922HV86_DERFA</name>
<evidence type="ECO:0000259" key="20">
    <source>
        <dbReference type="Pfam" id="PF00324"/>
    </source>
</evidence>
<dbReference type="Pfam" id="PF08403">
    <property type="entry name" value="AA_permease_N"/>
    <property type="match status" value="1"/>
</dbReference>
<evidence type="ECO:0000313" key="24">
    <source>
        <dbReference type="EMBL" id="KAH9506907.1"/>
    </source>
</evidence>
<keyword evidence="10 19" id="KW-1133">Transmembrane helix</keyword>
<dbReference type="Proteomes" id="UP000828236">
    <property type="component" value="Unassembled WGS sequence"/>
</dbReference>
<comment type="catalytic activity">
    <reaction evidence="17">
        <text>K(+)(out) + 2 chloride(out) + Na(+)(out) = K(+)(in) + 2 chloride(in) + Na(+)(in)</text>
        <dbReference type="Rhea" id="RHEA:72395"/>
        <dbReference type="ChEBI" id="CHEBI:17996"/>
        <dbReference type="ChEBI" id="CHEBI:29101"/>
        <dbReference type="ChEBI" id="CHEBI:29103"/>
    </reaction>
    <physiologicalReaction direction="left-to-right" evidence="17">
        <dbReference type="Rhea" id="RHEA:72396"/>
    </physiologicalReaction>
</comment>
<evidence type="ECO:0000256" key="8">
    <source>
        <dbReference type="ARBA" id="ARBA00022847"/>
    </source>
</evidence>
<dbReference type="InterPro" id="IPR004842">
    <property type="entry name" value="SLC12A_fam"/>
</dbReference>
<evidence type="ECO:0000259" key="21">
    <source>
        <dbReference type="Pfam" id="PF03522"/>
    </source>
</evidence>
<dbReference type="Gene3D" id="1.20.1740.10">
    <property type="entry name" value="Amino acid/polyamine transporter I"/>
    <property type="match status" value="1"/>
</dbReference>